<dbReference type="PANTHER" id="PTHR44227:SF3">
    <property type="entry name" value="PROTEIN O-MANNOSYL-TRANSFERASE TMTC4"/>
    <property type="match status" value="1"/>
</dbReference>
<proteinExistence type="predicted"/>
<keyword evidence="6" id="KW-1185">Reference proteome</keyword>
<keyword evidence="2 3" id="KW-0802">TPR repeat</keyword>
<evidence type="ECO:0000256" key="4">
    <source>
        <dbReference type="SAM" id="MobiDB-lite"/>
    </source>
</evidence>
<evidence type="ECO:0000256" key="2">
    <source>
        <dbReference type="ARBA" id="ARBA00022803"/>
    </source>
</evidence>
<feature type="repeat" description="TPR" evidence="3">
    <location>
        <begin position="196"/>
        <end position="229"/>
    </location>
</feature>
<dbReference type="InterPro" id="IPR011990">
    <property type="entry name" value="TPR-like_helical_dom_sf"/>
</dbReference>
<evidence type="ECO:0000256" key="3">
    <source>
        <dbReference type="PROSITE-ProRule" id="PRU00339"/>
    </source>
</evidence>
<reference evidence="5 6" key="1">
    <citation type="submission" date="2019-03" db="EMBL/GenBank/DDBJ databases">
        <title>Genomic Encyclopedia of Type Strains, Phase III (KMG-III): the genomes of soil and plant-associated and newly described type strains.</title>
        <authorList>
            <person name="Whitman W."/>
        </authorList>
    </citation>
    <scope>NUCLEOTIDE SEQUENCE [LARGE SCALE GENOMIC DNA]</scope>
    <source>
        <strain evidence="5 6">CGMCC 1.7660</strain>
    </source>
</reference>
<name>A0A4R6WRY3_9PROT</name>
<dbReference type="Pfam" id="PF14559">
    <property type="entry name" value="TPR_19"/>
    <property type="match status" value="1"/>
</dbReference>
<keyword evidence="1" id="KW-0677">Repeat</keyword>
<feature type="region of interest" description="Disordered" evidence="4">
    <location>
        <begin position="347"/>
        <end position="369"/>
    </location>
</feature>
<dbReference type="Pfam" id="PF13432">
    <property type="entry name" value="TPR_16"/>
    <property type="match status" value="1"/>
</dbReference>
<dbReference type="PANTHER" id="PTHR44227">
    <property type="match status" value="1"/>
</dbReference>
<dbReference type="PROSITE" id="PS50005">
    <property type="entry name" value="TPR"/>
    <property type="match status" value="3"/>
</dbReference>
<dbReference type="SUPFAM" id="SSF48452">
    <property type="entry name" value="TPR-like"/>
    <property type="match status" value="1"/>
</dbReference>
<dbReference type="GO" id="GO:0035269">
    <property type="term" value="P:protein O-linked glycosylation via mannose"/>
    <property type="evidence" value="ECO:0007669"/>
    <property type="project" value="TreeGrafter"/>
</dbReference>
<sequence length="380" mass="40789">MNRKSRRTAAKHLRTADTRRADAATSQVLIDQAVAAAQSGRWQEAEKVLRYLLSVDPDNAEALHMMGMALGSTGRATEGIDMLRRATELKPSEALYWQNLAACLLGAEQPHKAAEAARHAVTLEPGYVAAWSRLGDALAETQDFNGACGAYERVQALAGQELGNLKRIANCQMNLGRLDIAEATLKSADAMAPDDPEILANLGAVLVARSNYVDAVEVLAKAVEHDSKKFTVVYHYARALAGAGKAEPALLWARKATALEHRSLNAWVLLGKLALDLGHLAEAEVAARRATQLGPDTSEARQLNQRLKGVAPATKQTPAYMDFHLGDPDAVAPVPGVPLNVTFTDAPVQKVPSPKDPMKKDDAKAPAPDGTFDFTILKID</sequence>
<dbReference type="OrthoDB" id="146908at2"/>
<feature type="repeat" description="TPR" evidence="3">
    <location>
        <begin position="264"/>
        <end position="297"/>
    </location>
</feature>
<dbReference type="Gene3D" id="1.25.40.10">
    <property type="entry name" value="Tetratricopeptide repeat domain"/>
    <property type="match status" value="1"/>
</dbReference>
<dbReference type="Proteomes" id="UP000295783">
    <property type="component" value="Unassembled WGS sequence"/>
</dbReference>
<evidence type="ECO:0000313" key="5">
    <source>
        <dbReference type="EMBL" id="TDQ84372.1"/>
    </source>
</evidence>
<evidence type="ECO:0000256" key="1">
    <source>
        <dbReference type="ARBA" id="ARBA00022737"/>
    </source>
</evidence>
<comment type="caution">
    <text evidence="5">The sequence shown here is derived from an EMBL/GenBank/DDBJ whole genome shotgun (WGS) entry which is preliminary data.</text>
</comment>
<evidence type="ECO:0000313" key="6">
    <source>
        <dbReference type="Proteomes" id="UP000295783"/>
    </source>
</evidence>
<organism evidence="5 6">
    <name type="scientific">Dongia mobilis</name>
    <dbReference type="NCBI Taxonomy" id="578943"/>
    <lineage>
        <taxon>Bacteria</taxon>
        <taxon>Pseudomonadati</taxon>
        <taxon>Pseudomonadota</taxon>
        <taxon>Alphaproteobacteria</taxon>
        <taxon>Rhodospirillales</taxon>
        <taxon>Dongiaceae</taxon>
        <taxon>Dongia</taxon>
    </lineage>
</organism>
<dbReference type="GO" id="GO:0000030">
    <property type="term" value="F:mannosyltransferase activity"/>
    <property type="evidence" value="ECO:0007669"/>
    <property type="project" value="TreeGrafter"/>
</dbReference>
<accession>A0A4R6WRY3</accession>
<dbReference type="Pfam" id="PF12895">
    <property type="entry name" value="ANAPC3"/>
    <property type="match status" value="1"/>
</dbReference>
<dbReference type="RefSeq" id="WP_133612399.1">
    <property type="nucleotide sequence ID" value="NZ_SNYW01000006.1"/>
</dbReference>
<dbReference type="EMBL" id="SNYW01000006">
    <property type="protein sequence ID" value="TDQ84372.1"/>
    <property type="molecule type" value="Genomic_DNA"/>
</dbReference>
<dbReference type="InterPro" id="IPR052346">
    <property type="entry name" value="O-mannosyl-transferase_TMTC"/>
</dbReference>
<protein>
    <submittedName>
        <fullName evidence="5">Tetratricopeptide repeat protein</fullName>
    </submittedName>
</protein>
<feature type="repeat" description="TPR" evidence="3">
    <location>
        <begin position="60"/>
        <end position="93"/>
    </location>
</feature>
<dbReference type="GO" id="GO:0030968">
    <property type="term" value="P:endoplasmic reticulum unfolded protein response"/>
    <property type="evidence" value="ECO:0007669"/>
    <property type="project" value="TreeGrafter"/>
</dbReference>
<dbReference type="InterPro" id="IPR019734">
    <property type="entry name" value="TPR_rpt"/>
</dbReference>
<dbReference type="AlphaFoldDB" id="A0A4R6WRY3"/>
<gene>
    <name evidence="5" type="ORF">A8950_0923</name>
</gene>
<dbReference type="SMART" id="SM00028">
    <property type="entry name" value="TPR"/>
    <property type="match status" value="7"/>
</dbReference>